<dbReference type="CDD" id="cd05381">
    <property type="entry name" value="CAP_PR-1"/>
    <property type="match status" value="1"/>
</dbReference>
<organism evidence="8 9">
    <name type="scientific">Arabis alpina</name>
    <name type="common">Alpine rock-cress</name>
    <dbReference type="NCBI Taxonomy" id="50452"/>
    <lineage>
        <taxon>Eukaryota</taxon>
        <taxon>Viridiplantae</taxon>
        <taxon>Streptophyta</taxon>
        <taxon>Embryophyta</taxon>
        <taxon>Tracheophyta</taxon>
        <taxon>Spermatophyta</taxon>
        <taxon>Magnoliopsida</taxon>
        <taxon>eudicotyledons</taxon>
        <taxon>Gunneridae</taxon>
        <taxon>Pentapetalae</taxon>
        <taxon>rosids</taxon>
        <taxon>malvids</taxon>
        <taxon>Brassicales</taxon>
        <taxon>Brassicaceae</taxon>
        <taxon>Arabideae</taxon>
        <taxon>Arabis</taxon>
    </lineage>
</organism>
<protein>
    <recommendedName>
        <fullName evidence="5">Pathogenesis-related protein 1</fullName>
    </recommendedName>
</protein>
<dbReference type="PANTHER" id="PTHR10334">
    <property type="entry name" value="CYSTEINE-RICH SECRETORY PROTEIN-RELATED"/>
    <property type="match status" value="1"/>
</dbReference>
<dbReference type="InterPro" id="IPR018244">
    <property type="entry name" value="Allrgn_V5/Tpx1_CS"/>
</dbReference>
<dbReference type="PROSITE" id="PS01009">
    <property type="entry name" value="CRISP_1"/>
    <property type="match status" value="1"/>
</dbReference>
<gene>
    <name evidence="8" type="ordered locus">AALP_Aa3g312200</name>
</gene>
<sequence length="161" mass="17578">MKVLGYFQLVLILVAIVEALVLPSNAQDRDQDYINGHNQARSAVGVGPMQWDAGVAAVARKYANQRKGDCRLIHSNGPYGENLAKSTGDLSGISAVNLWVNEKANYDYPTNTCNGVCGHYTQIVWRNSVRLGCAKARCNNGGTIIVCNYDPPGNYVNQKPY</sequence>
<dbReference type="OrthoDB" id="337038at2759"/>
<evidence type="ECO:0000313" key="9">
    <source>
        <dbReference type="Proteomes" id="UP000029120"/>
    </source>
</evidence>
<dbReference type="eggNOG" id="KOG3017">
    <property type="taxonomic scope" value="Eukaryota"/>
</dbReference>
<evidence type="ECO:0000259" key="7">
    <source>
        <dbReference type="SMART" id="SM00198"/>
    </source>
</evidence>
<keyword evidence="4" id="KW-1015">Disulfide bond</keyword>
<feature type="signal peptide" evidence="6">
    <location>
        <begin position="1"/>
        <end position="19"/>
    </location>
</feature>
<dbReference type="EMBL" id="CM002871">
    <property type="protein sequence ID" value="KFK39965.1"/>
    <property type="molecule type" value="Genomic_DNA"/>
</dbReference>
<dbReference type="PROSITE" id="PS01010">
    <property type="entry name" value="CRISP_2"/>
    <property type="match status" value="1"/>
</dbReference>
<name>A0A087HCW3_ARAAL</name>
<dbReference type="Gene3D" id="3.40.33.10">
    <property type="entry name" value="CAP"/>
    <property type="match status" value="1"/>
</dbReference>
<comment type="similarity">
    <text evidence="1">Belongs to the CRISP family.</text>
</comment>
<dbReference type="Proteomes" id="UP000029120">
    <property type="component" value="Chromosome 3"/>
</dbReference>
<evidence type="ECO:0000256" key="1">
    <source>
        <dbReference type="ARBA" id="ARBA00009923"/>
    </source>
</evidence>
<dbReference type="Pfam" id="PF00188">
    <property type="entry name" value="CAP"/>
    <property type="match status" value="1"/>
</dbReference>
<evidence type="ECO:0000256" key="5">
    <source>
        <dbReference type="ARBA" id="ARBA00073092"/>
    </source>
</evidence>
<keyword evidence="3" id="KW-0611">Plant defense</keyword>
<keyword evidence="9" id="KW-1185">Reference proteome</keyword>
<evidence type="ECO:0000256" key="2">
    <source>
        <dbReference type="ARBA" id="ARBA00022729"/>
    </source>
</evidence>
<dbReference type="InterPro" id="IPR001283">
    <property type="entry name" value="CRISP-related"/>
</dbReference>
<evidence type="ECO:0000256" key="3">
    <source>
        <dbReference type="ARBA" id="ARBA00022821"/>
    </source>
</evidence>
<dbReference type="SMART" id="SM00198">
    <property type="entry name" value="SCP"/>
    <property type="match status" value="1"/>
</dbReference>
<dbReference type="InterPro" id="IPR035940">
    <property type="entry name" value="CAP_sf"/>
</dbReference>
<accession>A0A087HCW3</accession>
<dbReference type="Gramene" id="KFK39965">
    <property type="protein sequence ID" value="KFK39965"/>
    <property type="gene ID" value="AALP_AA3G312200"/>
</dbReference>
<feature type="chain" id="PRO_5001823151" description="Pathogenesis-related protein 1" evidence="6">
    <location>
        <begin position="20"/>
        <end position="161"/>
    </location>
</feature>
<reference evidence="9" key="1">
    <citation type="journal article" date="2015" name="Nat. Plants">
        <title>Genome expansion of Arabis alpina linked with retrotransposition and reduced symmetric DNA methylation.</title>
        <authorList>
            <person name="Willing E.M."/>
            <person name="Rawat V."/>
            <person name="Mandakova T."/>
            <person name="Maumus F."/>
            <person name="James G.V."/>
            <person name="Nordstroem K.J."/>
            <person name="Becker C."/>
            <person name="Warthmann N."/>
            <person name="Chica C."/>
            <person name="Szarzynska B."/>
            <person name="Zytnicki M."/>
            <person name="Albani M.C."/>
            <person name="Kiefer C."/>
            <person name="Bergonzi S."/>
            <person name="Castaings L."/>
            <person name="Mateos J.L."/>
            <person name="Berns M.C."/>
            <person name="Bujdoso N."/>
            <person name="Piofczyk T."/>
            <person name="de Lorenzo L."/>
            <person name="Barrero-Sicilia C."/>
            <person name="Mateos I."/>
            <person name="Piednoel M."/>
            <person name="Hagmann J."/>
            <person name="Chen-Min-Tao R."/>
            <person name="Iglesias-Fernandez R."/>
            <person name="Schuster S.C."/>
            <person name="Alonso-Blanco C."/>
            <person name="Roudier F."/>
            <person name="Carbonero P."/>
            <person name="Paz-Ares J."/>
            <person name="Davis S.J."/>
            <person name="Pecinka A."/>
            <person name="Quesneville H."/>
            <person name="Colot V."/>
            <person name="Lysak M.A."/>
            <person name="Weigel D."/>
            <person name="Coupland G."/>
            <person name="Schneeberger K."/>
        </authorList>
    </citation>
    <scope>NUCLEOTIDE SEQUENCE [LARGE SCALE GENOMIC DNA]</scope>
    <source>
        <strain evidence="9">cv. Pajares</strain>
    </source>
</reference>
<feature type="domain" description="SCP" evidence="7">
    <location>
        <begin position="28"/>
        <end position="157"/>
    </location>
</feature>
<evidence type="ECO:0000256" key="4">
    <source>
        <dbReference type="ARBA" id="ARBA00023157"/>
    </source>
</evidence>
<dbReference type="FunFam" id="3.40.33.10:FF:000006">
    <property type="entry name" value="Putative pathogenesis-related protein 1"/>
    <property type="match status" value="1"/>
</dbReference>
<keyword evidence="2 6" id="KW-0732">Signal</keyword>
<dbReference type="GO" id="GO:0005576">
    <property type="term" value="C:extracellular region"/>
    <property type="evidence" value="ECO:0007669"/>
    <property type="project" value="InterPro"/>
</dbReference>
<dbReference type="SUPFAM" id="SSF55797">
    <property type="entry name" value="PR-1-like"/>
    <property type="match status" value="1"/>
</dbReference>
<proteinExistence type="inferred from homology"/>
<dbReference type="AlphaFoldDB" id="A0A087HCW3"/>
<dbReference type="GO" id="GO:0098542">
    <property type="term" value="P:defense response to other organism"/>
    <property type="evidence" value="ECO:0007669"/>
    <property type="project" value="UniProtKB-ARBA"/>
</dbReference>
<evidence type="ECO:0000256" key="6">
    <source>
        <dbReference type="SAM" id="SignalP"/>
    </source>
</evidence>
<dbReference type="OMA" id="MQWNESI"/>
<evidence type="ECO:0000313" key="8">
    <source>
        <dbReference type="EMBL" id="KFK39965.1"/>
    </source>
</evidence>
<dbReference type="PRINTS" id="PR00837">
    <property type="entry name" value="V5TPXLIKE"/>
</dbReference>
<dbReference type="InterPro" id="IPR014044">
    <property type="entry name" value="CAP_dom"/>
</dbReference>